<protein>
    <recommendedName>
        <fullName evidence="2">Acyl-protein synthetase LuxE domain-containing protein</fullName>
    </recommendedName>
</protein>
<evidence type="ECO:0008006" key="2">
    <source>
        <dbReference type="Google" id="ProtNLM"/>
    </source>
</evidence>
<reference evidence="1" key="1">
    <citation type="submission" date="2018-05" db="EMBL/GenBank/DDBJ databases">
        <authorList>
            <person name="Lanie J.A."/>
            <person name="Ng W.-L."/>
            <person name="Kazmierczak K.M."/>
            <person name="Andrzejewski T.M."/>
            <person name="Davidsen T.M."/>
            <person name="Wayne K.J."/>
            <person name="Tettelin H."/>
            <person name="Glass J.I."/>
            <person name="Rusch D."/>
            <person name="Podicherti R."/>
            <person name="Tsui H.-C.T."/>
            <person name="Winkler M.E."/>
        </authorList>
    </citation>
    <scope>NUCLEOTIDE SEQUENCE</scope>
</reference>
<organism evidence="1">
    <name type="scientific">marine metagenome</name>
    <dbReference type="NCBI Taxonomy" id="408172"/>
    <lineage>
        <taxon>unclassified sequences</taxon>
        <taxon>metagenomes</taxon>
        <taxon>ecological metagenomes</taxon>
    </lineage>
</organism>
<name>A0A382PJP1_9ZZZZ</name>
<evidence type="ECO:0000313" key="1">
    <source>
        <dbReference type="EMBL" id="SVC73609.1"/>
    </source>
</evidence>
<dbReference type="EMBL" id="UINC01107895">
    <property type="protein sequence ID" value="SVC73609.1"/>
    <property type="molecule type" value="Genomic_DNA"/>
</dbReference>
<accession>A0A382PJP1</accession>
<feature type="non-terminal residue" evidence="1">
    <location>
        <position position="141"/>
    </location>
</feature>
<proteinExistence type="predicted"/>
<gene>
    <name evidence="1" type="ORF">METZ01_LOCUS326463</name>
</gene>
<sequence length="141" mass="15819">MIDFNSLAGELIDSFQQPITGCWSNSVFSGLASKVFEYQYGSNPIYARYAKKKGVTPANLKDWKEIPPVPTLAFKEFPIISGDSKAVERVFETSGTSLGPRERGKHHIIDLALYRASLMANMRHQFYSDENSLPLLFALVK</sequence>
<dbReference type="AlphaFoldDB" id="A0A382PJP1"/>